<feature type="signal peptide" evidence="4">
    <location>
        <begin position="1"/>
        <end position="23"/>
    </location>
</feature>
<feature type="chain" id="PRO_5042222628" evidence="4">
    <location>
        <begin position="24"/>
        <end position="537"/>
    </location>
</feature>
<protein>
    <submittedName>
        <fullName evidence="7">TAP-like protein</fullName>
    </submittedName>
</protein>
<keyword evidence="2 4" id="KW-0732">Signal</keyword>
<evidence type="ECO:0000313" key="8">
    <source>
        <dbReference type="Proteomes" id="UP001206128"/>
    </source>
</evidence>
<proteinExistence type="inferred from homology"/>
<name>A0AAE3KEF7_9PSEU</name>
<evidence type="ECO:0000256" key="4">
    <source>
        <dbReference type="SAM" id="SignalP"/>
    </source>
</evidence>
<evidence type="ECO:0000256" key="2">
    <source>
        <dbReference type="ARBA" id="ARBA00022729"/>
    </source>
</evidence>
<dbReference type="InterPro" id="IPR051601">
    <property type="entry name" value="Serine_prot/Carboxylest_S33"/>
</dbReference>
<dbReference type="PANTHER" id="PTHR43248">
    <property type="entry name" value="2-SUCCINYL-6-HYDROXY-2,4-CYCLOHEXADIENE-1-CARBOXYLATE SYNTHASE"/>
    <property type="match status" value="1"/>
</dbReference>
<dbReference type="EMBL" id="JAMTCK010000001">
    <property type="protein sequence ID" value="MCP2163805.1"/>
    <property type="molecule type" value="Genomic_DNA"/>
</dbReference>
<reference evidence="7" key="1">
    <citation type="submission" date="2022-06" db="EMBL/GenBank/DDBJ databases">
        <title>Genomic Encyclopedia of Archaeal and Bacterial Type Strains, Phase II (KMG-II): from individual species to whole genera.</title>
        <authorList>
            <person name="Goeker M."/>
        </authorList>
    </citation>
    <scope>NUCLEOTIDE SEQUENCE</scope>
    <source>
        <strain evidence="7">DSM 43935</strain>
    </source>
</reference>
<keyword evidence="3" id="KW-0378">Hydrolase</keyword>
<comment type="caution">
    <text evidence="7">The sequence shown here is derived from an EMBL/GenBank/DDBJ whole genome shotgun (WGS) entry which is preliminary data.</text>
</comment>
<dbReference type="Pfam" id="PF08386">
    <property type="entry name" value="Abhydrolase_4"/>
    <property type="match status" value="1"/>
</dbReference>
<dbReference type="PANTHER" id="PTHR43248:SF29">
    <property type="entry name" value="TRIPEPTIDYL AMINOPEPTIDASE"/>
    <property type="match status" value="1"/>
</dbReference>
<dbReference type="RefSeq" id="WP_253767008.1">
    <property type="nucleotide sequence ID" value="NZ_JAMTCK010000001.1"/>
</dbReference>
<dbReference type="InterPro" id="IPR029058">
    <property type="entry name" value="AB_hydrolase_fold"/>
</dbReference>
<comment type="similarity">
    <text evidence="1">Belongs to the peptidase S33 family.</text>
</comment>
<feature type="domain" description="Peptidase S33 tripeptidyl aminopeptidase-like C-terminal" evidence="6">
    <location>
        <begin position="424"/>
        <end position="525"/>
    </location>
</feature>
<dbReference type="InterPro" id="IPR013595">
    <property type="entry name" value="Pept_S33_TAP-like_C"/>
</dbReference>
<sequence length="537" mass="57058">MMAVLLATALTAGTGLTGHPASAASAQHGPATPAAAEPLTWTRCPEDVLTGVPDEQRARLSCATLPVPVDHDDPGQGTIGLALMRRAADDPAHRIGSLVLNPGGPGGSGLRTPISAEGVLRPEVLARFDLVGFDPRGVARSAPLRCFTTAEQADAVLDRMLTAPLSWPEITGTVAASREYTAACAANAGALIAHMTTHDVARDLDLIRQAVGDERLSFLGFSYGTLIGATYANLYPERTRALVLDGSVDPALRTSDGVTYDRQRAQGFEIALDGFLTRCAQAGPACAFSEGSPRQRFDQIRDRLRRGPVTLPDGSQISFATFTEQVGGNLYSPESFLQLAGALLDLYLVIFPGTATSMAVAPHAASLFTTAVPGGLRDQLPLAGGDAPYTGDDSYFGVNCLDKPFPRVPELFPALADRWERESPTFGRGQAFDPLPCGSWPVAHPDRYRGPWNRPTATPVLVIGNYYDPATRYDFARRMVAELGSARLVSVDAFGHTILGDSQCVDQAAARYLTDLVVPAEGLVCQPDRQPFESVTG</sequence>
<evidence type="ECO:0000256" key="1">
    <source>
        <dbReference type="ARBA" id="ARBA00010088"/>
    </source>
</evidence>
<accession>A0AAE3KEF7</accession>
<gene>
    <name evidence="7" type="ORF">LX83_000645</name>
</gene>
<evidence type="ECO:0000259" key="6">
    <source>
        <dbReference type="Pfam" id="PF08386"/>
    </source>
</evidence>
<evidence type="ECO:0000256" key="3">
    <source>
        <dbReference type="ARBA" id="ARBA00022801"/>
    </source>
</evidence>
<dbReference type="GO" id="GO:0016787">
    <property type="term" value="F:hydrolase activity"/>
    <property type="evidence" value="ECO:0007669"/>
    <property type="project" value="UniProtKB-KW"/>
</dbReference>
<dbReference type="AlphaFoldDB" id="A0AAE3KEF7"/>
<evidence type="ECO:0000313" key="7">
    <source>
        <dbReference type="EMBL" id="MCP2163805.1"/>
    </source>
</evidence>
<feature type="domain" description="AB hydrolase-1" evidence="5">
    <location>
        <begin position="98"/>
        <end position="255"/>
    </location>
</feature>
<organism evidence="7 8">
    <name type="scientific">Goodfellowiella coeruleoviolacea</name>
    <dbReference type="NCBI Taxonomy" id="334858"/>
    <lineage>
        <taxon>Bacteria</taxon>
        <taxon>Bacillati</taxon>
        <taxon>Actinomycetota</taxon>
        <taxon>Actinomycetes</taxon>
        <taxon>Pseudonocardiales</taxon>
        <taxon>Pseudonocardiaceae</taxon>
        <taxon>Goodfellowiella</taxon>
    </lineage>
</organism>
<keyword evidence="8" id="KW-1185">Reference proteome</keyword>
<evidence type="ECO:0000259" key="5">
    <source>
        <dbReference type="Pfam" id="PF00561"/>
    </source>
</evidence>
<dbReference type="SUPFAM" id="SSF53474">
    <property type="entry name" value="alpha/beta-Hydrolases"/>
    <property type="match status" value="1"/>
</dbReference>
<dbReference type="Proteomes" id="UP001206128">
    <property type="component" value="Unassembled WGS sequence"/>
</dbReference>
<dbReference type="InterPro" id="IPR000073">
    <property type="entry name" value="AB_hydrolase_1"/>
</dbReference>
<dbReference type="Pfam" id="PF00561">
    <property type="entry name" value="Abhydrolase_1"/>
    <property type="match status" value="1"/>
</dbReference>
<dbReference type="Gene3D" id="3.40.50.1820">
    <property type="entry name" value="alpha/beta hydrolase"/>
    <property type="match status" value="1"/>
</dbReference>